<feature type="domain" description="Reverse transcriptase" evidence="11">
    <location>
        <begin position="584"/>
        <end position="765"/>
    </location>
</feature>
<dbReference type="InterPro" id="IPR021109">
    <property type="entry name" value="Peptidase_aspartic_dom_sf"/>
</dbReference>
<dbReference type="PROSITE" id="PS50878">
    <property type="entry name" value="RT_POL"/>
    <property type="match status" value="1"/>
</dbReference>
<proteinExistence type="predicted"/>
<dbReference type="CDD" id="cd09274">
    <property type="entry name" value="RNase_HI_RT_Ty3"/>
    <property type="match status" value="1"/>
</dbReference>
<dbReference type="PROSITE" id="PS50994">
    <property type="entry name" value="INTEGRASE"/>
    <property type="match status" value="1"/>
</dbReference>
<dbReference type="InterPro" id="IPR001584">
    <property type="entry name" value="Integrase_cat-core"/>
</dbReference>
<feature type="domain" description="Integrase catalytic" evidence="12">
    <location>
        <begin position="1178"/>
        <end position="1342"/>
    </location>
</feature>
<keyword evidence="5" id="KW-0540">Nuclease</keyword>
<accession>A0AA88YHM1</accession>
<evidence type="ECO:0000313" key="13">
    <source>
        <dbReference type="EMBL" id="KAK3101592.1"/>
    </source>
</evidence>
<dbReference type="EC" id="2.7.7.49" evidence="1"/>
<keyword evidence="8" id="KW-0695">RNA-directed DNA polymerase</keyword>
<feature type="coiled-coil region" evidence="9">
    <location>
        <begin position="29"/>
        <end position="63"/>
    </location>
</feature>
<evidence type="ECO:0000259" key="11">
    <source>
        <dbReference type="PROSITE" id="PS50878"/>
    </source>
</evidence>
<dbReference type="SUPFAM" id="SSF53098">
    <property type="entry name" value="Ribonuclease H-like"/>
    <property type="match status" value="1"/>
</dbReference>
<dbReference type="EMBL" id="VSWD01000005">
    <property type="protein sequence ID" value="KAK3101592.1"/>
    <property type="molecule type" value="Genomic_DNA"/>
</dbReference>
<protein>
    <recommendedName>
        <fullName evidence="1">RNA-directed DNA polymerase</fullName>
        <ecNumber evidence="1">2.7.7.49</ecNumber>
    </recommendedName>
</protein>
<dbReference type="GO" id="GO:0015074">
    <property type="term" value="P:DNA integration"/>
    <property type="evidence" value="ECO:0007669"/>
    <property type="project" value="InterPro"/>
</dbReference>
<evidence type="ECO:0000256" key="10">
    <source>
        <dbReference type="SAM" id="MobiDB-lite"/>
    </source>
</evidence>
<dbReference type="FunFam" id="3.10.20.370:FF:000001">
    <property type="entry name" value="Retrovirus-related Pol polyprotein from transposon 17.6-like protein"/>
    <property type="match status" value="1"/>
</dbReference>
<organism evidence="13 14">
    <name type="scientific">Pinctada imbricata</name>
    <name type="common">Atlantic pearl-oyster</name>
    <name type="synonym">Pinctada martensii</name>
    <dbReference type="NCBI Taxonomy" id="66713"/>
    <lineage>
        <taxon>Eukaryota</taxon>
        <taxon>Metazoa</taxon>
        <taxon>Spiralia</taxon>
        <taxon>Lophotrochozoa</taxon>
        <taxon>Mollusca</taxon>
        <taxon>Bivalvia</taxon>
        <taxon>Autobranchia</taxon>
        <taxon>Pteriomorphia</taxon>
        <taxon>Pterioida</taxon>
        <taxon>Pterioidea</taxon>
        <taxon>Pteriidae</taxon>
        <taxon>Pinctada</taxon>
    </lineage>
</organism>
<feature type="compositionally biased region" description="Polar residues" evidence="10">
    <location>
        <begin position="1518"/>
        <end position="1527"/>
    </location>
</feature>
<dbReference type="GO" id="GO:0003964">
    <property type="term" value="F:RNA-directed DNA polymerase activity"/>
    <property type="evidence" value="ECO:0007669"/>
    <property type="project" value="UniProtKB-KW"/>
</dbReference>
<dbReference type="Pfam" id="PF17921">
    <property type="entry name" value="Integrase_H2C2"/>
    <property type="match status" value="1"/>
</dbReference>
<feature type="compositionally biased region" description="Polar residues" evidence="10">
    <location>
        <begin position="492"/>
        <end position="505"/>
    </location>
</feature>
<sequence>MPSPSNMELRSGTVTVQPGQDEDQPRSEVEILREQLERANLDRDAELQRRRELEVQLDEAQTLRGRDQPAPVPVKIPIPPLDKYDGTTPITEWWATFLAFISLHNTPEPKAITMLPFYLLGVALQFFNHLEPPCKSSLTRIRDALFERFKPSIPISQRLMKIQQETGETVDNYMFRVRKLSVECTMEEEVVTYFAREGLIDQLRLIVVPQNPKTLEDLRKMATLAEQATTKSPATQSTDIASAVSEGIRMGIAAIQSSMMPPAEEKMAPVNALFEPRQSPKPRTNYGRQQRASNPGPCFRCGVLNDASFMKIKGVTGNYLTVLGMLNIELVIDGVTFAQTVHVISELHYPFILGLDFLKSHSATIDYRANTLNIETNNELHICSIITDTGLARVSNTVVIPSRSETTIQVRVSRCHDDEEVLLEPLHSLSLQHIIAAKCVVKVKAHGAYLKVMNPTYQDIRLKRDQVLATVHELDSDSEPSIFSFDDRGHKQNQGQGSNKSSGKTDLQFDLSNADLDEPQKRTLKFFLNGFKDVFSSDLSQLGKVTGHKHKIETIPGSKPVRKQFYRTSPHVAKEIRRQVDEMLENDIIQPSNSEWHSPVVMVRKKNGQLRFACDYRALNKITIPMSFPLPHLETVFDAIGDSKAQYFTNLDFRSAFWQVEMSEESRHKAAFITQDGVFEWKRMPFGLMNSPITFQTLMSGVLRQMNFKSVLVYIDDVLIFSRDFETHLRDLSQVFSKLREAGLTLEPSKCNFAVKQLKFLGHIISRHGVEVDPEKTKAVSEFPIPKTQKQVRSFLGMANYYRKFIHNYAKIAAPLNVLLRKDVSFHWTSDCQSAFDTLKNALISAPILSYPDPEKTFILTCDASDTAIGYYLSQLSSDNKENVIAYGGKSLSKEEKKYNTSEKELLAVVRGVEAYRPYLVGGKFTIYTDHRALVWLKTAKNTGRLERWALKLQEYDFEIIHRAGKSNYVADALSRRTYEEPDSPDVEPGVSVLSPEPEDTQDDKEKVGIQVNLFYNYDETDIVVIEQAHQQPIEDDRKSLSQLQRECSDFKDIIRYLEFQELPSDTSRHASIVAESKHYSIVNGILLHLFQRRCTRQPEEMRYISQVALPQVLRLDALKQYHDSLAGGGHLGIEKVRVSLIQKYYWPRMHQDIVNYVKSCDRCQLAKRNHNPVKPPMQPMPARDKFECWQIDILGPLQKTKDDYEYILLCIDAGTHWPEAFPLKSQNAKEVANVLFENIFSRYGAPSILFSDRGRNFMSKLINALCEIFEISQYHTSSYKPSTNGLVERQNSVIAQSLRAYCEKDKQSWHKLLPGIMMSFRKSISAHSTEFSPFFLMFGKEMRLPFDIDLQPKDNLGQDTKDYLQEFLSRLQVANEIAKKNTEYHQQKNKERYDRTAREPNFKVGDLVLINSHHVPKGQSAKLTDKCIGPYRITECGSNYTYQLKRVSDNKIHPSLMNAIHLKHYHSPTSSRAHLEPKEPDEDSDDTQPLSDQDTDNIPASTSQPGPSPVTLRDESNVQSSPTSPDHTIPSDQPPSDPPNNRSDRLWNIKYIPSAKFKNGKRLIRVVWENDSRTWEPDDVFPPDVLADINRRFTKTGKRRRTCFKKK</sequence>
<reference evidence="13" key="1">
    <citation type="submission" date="2019-08" db="EMBL/GenBank/DDBJ databases">
        <title>The improved chromosome-level genome for the pearl oyster Pinctada fucata martensii using PacBio sequencing and Hi-C.</title>
        <authorList>
            <person name="Zheng Z."/>
        </authorList>
    </citation>
    <scope>NUCLEOTIDE SEQUENCE</scope>
    <source>
        <strain evidence="13">ZZ-2019</strain>
        <tissue evidence="13">Adductor muscle</tissue>
    </source>
</reference>
<dbReference type="InterPro" id="IPR043502">
    <property type="entry name" value="DNA/RNA_pol_sf"/>
</dbReference>
<dbReference type="FunFam" id="3.10.10.10:FF:000007">
    <property type="entry name" value="Retrovirus-related Pol polyprotein from transposon 17.6-like Protein"/>
    <property type="match status" value="1"/>
</dbReference>
<evidence type="ECO:0000256" key="4">
    <source>
        <dbReference type="ARBA" id="ARBA00022695"/>
    </source>
</evidence>
<dbReference type="InterPro" id="IPR012337">
    <property type="entry name" value="RNaseH-like_sf"/>
</dbReference>
<keyword evidence="3" id="KW-0808">Transferase</keyword>
<dbReference type="Gene3D" id="1.10.340.70">
    <property type="match status" value="1"/>
</dbReference>
<dbReference type="GO" id="GO:0006508">
    <property type="term" value="P:proteolysis"/>
    <property type="evidence" value="ECO:0007669"/>
    <property type="project" value="UniProtKB-KW"/>
</dbReference>
<evidence type="ECO:0000256" key="5">
    <source>
        <dbReference type="ARBA" id="ARBA00022722"/>
    </source>
</evidence>
<dbReference type="Proteomes" id="UP001186944">
    <property type="component" value="Unassembled WGS sequence"/>
</dbReference>
<evidence type="ECO:0000313" key="14">
    <source>
        <dbReference type="Proteomes" id="UP001186944"/>
    </source>
</evidence>
<dbReference type="GO" id="GO:0003676">
    <property type="term" value="F:nucleic acid binding"/>
    <property type="evidence" value="ECO:0007669"/>
    <property type="project" value="InterPro"/>
</dbReference>
<evidence type="ECO:0000256" key="3">
    <source>
        <dbReference type="ARBA" id="ARBA00022679"/>
    </source>
</evidence>
<dbReference type="FunFam" id="1.10.340.70:FF:000001">
    <property type="entry name" value="Retrovirus-related Pol polyprotein from transposon gypsy-like Protein"/>
    <property type="match status" value="1"/>
</dbReference>
<dbReference type="Gene3D" id="3.30.70.270">
    <property type="match status" value="2"/>
</dbReference>
<dbReference type="Pfam" id="PF00665">
    <property type="entry name" value="rve"/>
    <property type="match status" value="1"/>
</dbReference>
<dbReference type="FunFam" id="3.30.70.270:FF:000020">
    <property type="entry name" value="Transposon Tf2-6 polyprotein-like Protein"/>
    <property type="match status" value="1"/>
</dbReference>
<keyword evidence="9" id="KW-0175">Coiled coil</keyword>
<evidence type="ECO:0000256" key="7">
    <source>
        <dbReference type="ARBA" id="ARBA00022801"/>
    </source>
</evidence>
<comment type="caution">
    <text evidence="13">The sequence shown here is derived from an EMBL/GenBank/DDBJ whole genome shotgun (WGS) entry which is preliminary data.</text>
</comment>
<feature type="region of interest" description="Disordered" evidence="10">
    <location>
        <begin position="1468"/>
        <end position="1546"/>
    </location>
</feature>
<dbReference type="Pfam" id="PF00078">
    <property type="entry name" value="RVT_1"/>
    <property type="match status" value="1"/>
</dbReference>
<dbReference type="InterPro" id="IPR036397">
    <property type="entry name" value="RNaseH_sf"/>
</dbReference>
<keyword evidence="4" id="KW-0548">Nucleotidyltransferase</keyword>
<feature type="compositionally biased region" description="Polar residues" evidence="10">
    <location>
        <begin position="1488"/>
        <end position="1506"/>
    </location>
</feature>
<evidence type="ECO:0000256" key="6">
    <source>
        <dbReference type="ARBA" id="ARBA00022759"/>
    </source>
</evidence>
<dbReference type="Pfam" id="PF17917">
    <property type="entry name" value="RT_RNaseH"/>
    <property type="match status" value="1"/>
</dbReference>
<dbReference type="SUPFAM" id="SSF56672">
    <property type="entry name" value="DNA/RNA polymerases"/>
    <property type="match status" value="1"/>
</dbReference>
<evidence type="ECO:0000256" key="9">
    <source>
        <dbReference type="SAM" id="Coils"/>
    </source>
</evidence>
<dbReference type="Gene3D" id="3.30.420.10">
    <property type="entry name" value="Ribonuclease H-like superfamily/Ribonuclease H"/>
    <property type="match status" value="1"/>
</dbReference>
<dbReference type="Gene3D" id="3.10.10.10">
    <property type="entry name" value="HIV Type 1 Reverse Transcriptase, subunit A, domain 1"/>
    <property type="match status" value="1"/>
</dbReference>
<dbReference type="CDD" id="cd00303">
    <property type="entry name" value="retropepsin_like"/>
    <property type="match status" value="1"/>
</dbReference>
<dbReference type="InterPro" id="IPR050951">
    <property type="entry name" value="Retrovirus_Pol_polyprotein"/>
</dbReference>
<feature type="region of interest" description="Disordered" evidence="10">
    <location>
        <begin position="979"/>
        <end position="1003"/>
    </location>
</feature>
<feature type="compositionally biased region" description="Polar residues" evidence="10">
    <location>
        <begin position="1"/>
        <end position="18"/>
    </location>
</feature>
<evidence type="ECO:0000256" key="2">
    <source>
        <dbReference type="ARBA" id="ARBA00022670"/>
    </source>
</evidence>
<keyword evidence="2" id="KW-0645">Protease</keyword>
<keyword evidence="6" id="KW-0255">Endonuclease</keyword>
<keyword evidence="7" id="KW-0378">Hydrolase</keyword>
<dbReference type="InterPro" id="IPR041588">
    <property type="entry name" value="Integrase_H2C2"/>
</dbReference>
<evidence type="ECO:0000256" key="1">
    <source>
        <dbReference type="ARBA" id="ARBA00012493"/>
    </source>
</evidence>
<keyword evidence="14" id="KW-1185">Reference proteome</keyword>
<feature type="region of interest" description="Disordered" evidence="10">
    <location>
        <begin position="479"/>
        <end position="506"/>
    </location>
</feature>
<dbReference type="InterPro" id="IPR000477">
    <property type="entry name" value="RT_dom"/>
</dbReference>
<dbReference type="CDD" id="cd01647">
    <property type="entry name" value="RT_LTR"/>
    <property type="match status" value="1"/>
</dbReference>
<dbReference type="PANTHER" id="PTHR37984:SF5">
    <property type="entry name" value="PROTEIN NYNRIN-LIKE"/>
    <property type="match status" value="1"/>
</dbReference>
<evidence type="ECO:0000256" key="8">
    <source>
        <dbReference type="ARBA" id="ARBA00022918"/>
    </source>
</evidence>
<name>A0AA88YHM1_PINIB</name>
<evidence type="ECO:0000259" key="12">
    <source>
        <dbReference type="PROSITE" id="PS50994"/>
    </source>
</evidence>
<feature type="region of interest" description="Disordered" evidence="10">
    <location>
        <begin position="1"/>
        <end position="27"/>
    </location>
</feature>
<dbReference type="PANTHER" id="PTHR37984">
    <property type="entry name" value="PROTEIN CBG26694"/>
    <property type="match status" value="1"/>
</dbReference>
<dbReference type="InterPro" id="IPR041373">
    <property type="entry name" value="RT_RNaseH"/>
</dbReference>
<gene>
    <name evidence="13" type="ORF">FSP39_004699</name>
</gene>
<dbReference type="GO" id="GO:0008233">
    <property type="term" value="F:peptidase activity"/>
    <property type="evidence" value="ECO:0007669"/>
    <property type="project" value="UniProtKB-KW"/>
</dbReference>
<dbReference type="Gene3D" id="2.40.70.10">
    <property type="entry name" value="Acid Proteases"/>
    <property type="match status" value="1"/>
</dbReference>
<dbReference type="InterPro" id="IPR043128">
    <property type="entry name" value="Rev_trsase/Diguanyl_cyclase"/>
</dbReference>
<dbReference type="GO" id="GO:0004519">
    <property type="term" value="F:endonuclease activity"/>
    <property type="evidence" value="ECO:0007669"/>
    <property type="project" value="UniProtKB-KW"/>
</dbReference>
<dbReference type="FunFam" id="3.30.420.10:FF:000032">
    <property type="entry name" value="Retrovirus-related Pol polyprotein from transposon 297-like Protein"/>
    <property type="match status" value="1"/>
</dbReference>